<feature type="compositionally biased region" description="Polar residues" evidence="9">
    <location>
        <begin position="64"/>
        <end position="91"/>
    </location>
</feature>
<evidence type="ECO:0000256" key="9">
    <source>
        <dbReference type="SAM" id="MobiDB-lite"/>
    </source>
</evidence>
<dbReference type="InterPro" id="IPR013734">
    <property type="entry name" value="TF_Nrm1/Whi5"/>
</dbReference>
<feature type="compositionally biased region" description="Basic and acidic residues" evidence="9">
    <location>
        <begin position="377"/>
        <end position="394"/>
    </location>
</feature>
<evidence type="ECO:0000256" key="2">
    <source>
        <dbReference type="ARBA" id="ARBA00004496"/>
    </source>
</evidence>
<feature type="compositionally biased region" description="Low complexity" evidence="9">
    <location>
        <begin position="265"/>
        <end position="284"/>
    </location>
</feature>
<reference evidence="10 11" key="1">
    <citation type="submission" date="2015-01" db="EMBL/GenBank/DDBJ databases">
        <title>The Genome Sequence of Exophiala oligosperma CBS72588.</title>
        <authorList>
            <consortium name="The Broad Institute Genomics Platform"/>
            <person name="Cuomo C."/>
            <person name="de Hoog S."/>
            <person name="Gorbushina A."/>
            <person name="Stielow B."/>
            <person name="Teixiera M."/>
            <person name="Abouelleil A."/>
            <person name="Chapman S.B."/>
            <person name="Priest M."/>
            <person name="Young S.K."/>
            <person name="Wortman J."/>
            <person name="Nusbaum C."/>
            <person name="Birren B."/>
        </authorList>
    </citation>
    <scope>NUCLEOTIDE SEQUENCE [LARGE SCALE GENOMIC DNA]</scope>
    <source>
        <strain evidence="10 11">CBS 72588</strain>
    </source>
</reference>
<dbReference type="Proteomes" id="UP000053342">
    <property type="component" value="Unassembled WGS sequence"/>
</dbReference>
<feature type="region of interest" description="Disordered" evidence="9">
    <location>
        <begin position="64"/>
        <end position="138"/>
    </location>
</feature>
<gene>
    <name evidence="10" type="ORF">PV06_03329</name>
</gene>
<keyword evidence="7" id="KW-0804">Transcription</keyword>
<feature type="region of interest" description="Disordered" evidence="9">
    <location>
        <begin position="261"/>
        <end position="303"/>
    </location>
</feature>
<dbReference type="RefSeq" id="XP_016265108.1">
    <property type="nucleotide sequence ID" value="XM_016404103.1"/>
</dbReference>
<proteinExistence type="inferred from homology"/>
<evidence type="ECO:0000256" key="7">
    <source>
        <dbReference type="ARBA" id="ARBA00023163"/>
    </source>
</evidence>
<evidence type="ECO:0000256" key="6">
    <source>
        <dbReference type="ARBA" id="ARBA00023015"/>
    </source>
</evidence>
<evidence type="ECO:0000256" key="8">
    <source>
        <dbReference type="ARBA" id="ARBA00023242"/>
    </source>
</evidence>
<dbReference type="STRING" id="215243.A0A0D2C525"/>
<keyword evidence="4" id="KW-0963">Cytoplasm</keyword>
<feature type="compositionally biased region" description="Polar residues" evidence="9">
    <location>
        <begin position="104"/>
        <end position="124"/>
    </location>
</feature>
<dbReference type="OrthoDB" id="5345625at2759"/>
<evidence type="ECO:0000256" key="1">
    <source>
        <dbReference type="ARBA" id="ARBA00004123"/>
    </source>
</evidence>
<dbReference type="VEuPathDB" id="FungiDB:PV06_03329"/>
<organism evidence="10 11">
    <name type="scientific">Exophiala oligosperma</name>
    <dbReference type="NCBI Taxonomy" id="215243"/>
    <lineage>
        <taxon>Eukaryota</taxon>
        <taxon>Fungi</taxon>
        <taxon>Dikarya</taxon>
        <taxon>Ascomycota</taxon>
        <taxon>Pezizomycotina</taxon>
        <taxon>Eurotiomycetes</taxon>
        <taxon>Chaetothyriomycetidae</taxon>
        <taxon>Chaetothyriales</taxon>
        <taxon>Herpotrichiellaceae</taxon>
        <taxon>Exophiala</taxon>
    </lineage>
</organism>
<comment type="subcellular location">
    <subcellularLocation>
        <location evidence="2">Cytoplasm</location>
    </subcellularLocation>
    <subcellularLocation>
        <location evidence="1">Nucleus</location>
    </subcellularLocation>
</comment>
<dbReference type="HOGENOM" id="CLU_026245_0_0_1"/>
<name>A0A0D2C525_9EURO</name>
<feature type="region of interest" description="Disordered" evidence="9">
    <location>
        <begin position="342"/>
        <end position="431"/>
    </location>
</feature>
<dbReference type="GeneID" id="27355403"/>
<dbReference type="GO" id="GO:0005634">
    <property type="term" value="C:nucleus"/>
    <property type="evidence" value="ECO:0007669"/>
    <property type="project" value="UniProtKB-SubCell"/>
</dbReference>
<dbReference type="Pfam" id="PF08528">
    <property type="entry name" value="Whi5"/>
    <property type="match status" value="1"/>
</dbReference>
<accession>A0A0D2C525</accession>
<dbReference type="EMBL" id="KN847334">
    <property type="protein sequence ID" value="KIW44892.1"/>
    <property type="molecule type" value="Genomic_DNA"/>
</dbReference>
<keyword evidence="5" id="KW-0678">Repressor</keyword>
<keyword evidence="8" id="KW-0539">Nucleus</keyword>
<sequence>MSTVTSPTRRVLGEKDPNALLSPTKATKTSLVEGTTLSPRSLKRFASPISPRAGQKRKIVETCNNNEEAEDSQQQQTNNSQLFLSQHTDILSSDGPLSEHRDASQSPMAATQHKSMSNTTLTSCQASQEEESAQLESEFQIHDEPSQQTLDKMHAVSFTQSTSQMVALVRPTFNQEPSQASLSMSSLIDFENNFSSQSDEMQMLEEHDTTEPRAQPPKPEGDTRKEMLLEKAETLRTRLQLAIYKIQTNQISKPFWQLTVPKHAPSSPEIPAMSSSSPRAGSSSTLRPSSVHRHPVSAISPESRVAIARARATMKSKPPVRPLRSLAVPTIAPTAFSARWAEDMEGDSHSQPAEEDIPSSPPAASTSEAEDEDLDDEVRIKHEHRDPRSDDHSEQAPPKTPELLSRRSGTRTDHGHNNQNEEDVALQNSHLRPRGLTSSVIKGEAANSLLQLVRGGTRGATSSGVGMCGL</sequence>
<dbReference type="GO" id="GO:0005737">
    <property type="term" value="C:cytoplasm"/>
    <property type="evidence" value="ECO:0007669"/>
    <property type="project" value="UniProtKB-SubCell"/>
</dbReference>
<evidence type="ECO:0000313" key="10">
    <source>
        <dbReference type="EMBL" id="KIW44892.1"/>
    </source>
</evidence>
<keyword evidence="11" id="KW-1185">Reference proteome</keyword>
<evidence type="ECO:0000313" key="11">
    <source>
        <dbReference type="Proteomes" id="UP000053342"/>
    </source>
</evidence>
<feature type="region of interest" description="Disordered" evidence="9">
    <location>
        <begin position="1"/>
        <end position="36"/>
    </location>
</feature>
<evidence type="ECO:0000256" key="5">
    <source>
        <dbReference type="ARBA" id="ARBA00022491"/>
    </source>
</evidence>
<evidence type="ECO:0000256" key="4">
    <source>
        <dbReference type="ARBA" id="ARBA00022490"/>
    </source>
</evidence>
<keyword evidence="6" id="KW-0805">Transcription regulation</keyword>
<comment type="similarity">
    <text evidence="3">Belongs to the WHI5/NRM1 family.</text>
</comment>
<dbReference type="AlphaFoldDB" id="A0A0D2C525"/>
<feature type="region of interest" description="Disordered" evidence="9">
    <location>
        <begin position="201"/>
        <end position="224"/>
    </location>
</feature>
<protein>
    <submittedName>
        <fullName evidence="10">Uncharacterized protein</fullName>
    </submittedName>
</protein>
<feature type="compositionally biased region" description="Polar residues" evidence="9">
    <location>
        <begin position="24"/>
        <end position="36"/>
    </location>
</feature>
<evidence type="ECO:0000256" key="3">
    <source>
        <dbReference type="ARBA" id="ARBA00006922"/>
    </source>
</evidence>